<reference evidence="4" key="1">
    <citation type="journal article" date="2014" name="Int. J. Syst. Evol. Microbiol.">
        <title>Complete genome sequence of Corynebacterium casei LMG S-19264T (=DSM 44701T), isolated from a smear-ripened cheese.</title>
        <authorList>
            <consortium name="US DOE Joint Genome Institute (JGI-PGF)"/>
            <person name="Walter F."/>
            <person name="Albersmeier A."/>
            <person name="Kalinowski J."/>
            <person name="Ruckert C."/>
        </authorList>
    </citation>
    <scope>NUCLEOTIDE SEQUENCE</scope>
    <source>
        <strain evidence="4">KCTC 32296</strain>
    </source>
</reference>
<dbReference type="GO" id="GO:0009982">
    <property type="term" value="F:pseudouridine synthase activity"/>
    <property type="evidence" value="ECO:0007669"/>
    <property type="project" value="InterPro"/>
</dbReference>
<sequence>MTPKKQDKISRKKASRHSPQHQAAIARREAGGGRKPQTPKNLKAIDRPIALSEEAVALIKSMLVYEDAEIMGFNKIYNLSSQGGRGPDFHNLDDLLWAFAKSNGKKPRLIHRLDRDTSGIILVAKTKPAASFLGKAMIARQFHKTYLLVVSNPHNLKDRGVIDVPLRREDIGREAYSRVCEADHPDALESRTHYEVISCNSEAALVVAKPYTGRMHQIRVHMAHLGCPIAGDPRYGGALSLGGRSVKRLMLHAAQLEFPHPAGGKKMLSAPVHEDIIGLCADLELDMGIYT</sequence>
<reference evidence="4" key="2">
    <citation type="submission" date="2020-09" db="EMBL/GenBank/DDBJ databases">
        <authorList>
            <person name="Sun Q."/>
            <person name="Kim S."/>
        </authorList>
    </citation>
    <scope>NUCLEOTIDE SEQUENCE</scope>
    <source>
        <strain evidence="4">KCTC 32296</strain>
    </source>
</reference>
<dbReference type="PANTHER" id="PTHR21600:SF87">
    <property type="entry name" value="RNA PSEUDOURIDYLATE SYNTHASE DOMAIN-CONTAINING PROTEIN 1"/>
    <property type="match status" value="1"/>
</dbReference>
<dbReference type="SUPFAM" id="SSF55120">
    <property type="entry name" value="Pseudouridine synthase"/>
    <property type="match status" value="1"/>
</dbReference>
<feature type="compositionally biased region" description="Basic residues" evidence="2">
    <location>
        <begin position="10"/>
        <end position="19"/>
    </location>
</feature>
<dbReference type="EMBL" id="BMZB01000006">
    <property type="protein sequence ID" value="GGZ43031.1"/>
    <property type="molecule type" value="Genomic_DNA"/>
</dbReference>
<feature type="domain" description="Pseudouridine synthase RsuA/RluA-like" evidence="3">
    <location>
        <begin position="73"/>
        <end position="224"/>
    </location>
</feature>
<dbReference type="InterPro" id="IPR006224">
    <property type="entry name" value="PsdUridine_synth_RluA-like_CS"/>
</dbReference>
<dbReference type="Pfam" id="PF00849">
    <property type="entry name" value="PseudoU_synth_2"/>
    <property type="match status" value="1"/>
</dbReference>
<evidence type="ECO:0000256" key="2">
    <source>
        <dbReference type="SAM" id="MobiDB-lite"/>
    </source>
</evidence>
<evidence type="ECO:0000256" key="1">
    <source>
        <dbReference type="ARBA" id="ARBA00010876"/>
    </source>
</evidence>
<dbReference type="AlphaFoldDB" id="A0A918QEY3"/>
<organism evidence="4 5">
    <name type="scientific">Asticcacaulis endophyticus</name>
    <dbReference type="NCBI Taxonomy" id="1395890"/>
    <lineage>
        <taxon>Bacteria</taxon>
        <taxon>Pseudomonadati</taxon>
        <taxon>Pseudomonadota</taxon>
        <taxon>Alphaproteobacteria</taxon>
        <taxon>Caulobacterales</taxon>
        <taxon>Caulobacteraceae</taxon>
        <taxon>Asticcacaulis</taxon>
    </lineage>
</organism>
<keyword evidence="5" id="KW-1185">Reference proteome</keyword>
<dbReference type="PANTHER" id="PTHR21600">
    <property type="entry name" value="MITOCHONDRIAL RNA PSEUDOURIDINE SYNTHASE"/>
    <property type="match status" value="1"/>
</dbReference>
<dbReference type="CDD" id="cd02869">
    <property type="entry name" value="PseudoU_synth_RluA_like"/>
    <property type="match status" value="1"/>
</dbReference>
<dbReference type="InterPro" id="IPR006145">
    <property type="entry name" value="PsdUridine_synth_RsuA/RluA"/>
</dbReference>
<comment type="similarity">
    <text evidence="1">Belongs to the pseudouridine synthase RluA family.</text>
</comment>
<dbReference type="PROSITE" id="PS01129">
    <property type="entry name" value="PSI_RLU"/>
    <property type="match status" value="1"/>
</dbReference>
<gene>
    <name evidence="4" type="ORF">GCM10011273_32220</name>
</gene>
<dbReference type="InterPro" id="IPR050188">
    <property type="entry name" value="RluA_PseudoU_synthase"/>
</dbReference>
<dbReference type="GO" id="GO:0003723">
    <property type="term" value="F:RNA binding"/>
    <property type="evidence" value="ECO:0007669"/>
    <property type="project" value="InterPro"/>
</dbReference>
<proteinExistence type="inferred from homology"/>
<comment type="caution">
    <text evidence="4">The sequence shown here is derived from an EMBL/GenBank/DDBJ whole genome shotgun (WGS) entry which is preliminary data.</text>
</comment>
<name>A0A918QEY3_9CAUL</name>
<evidence type="ECO:0000313" key="4">
    <source>
        <dbReference type="EMBL" id="GGZ43031.1"/>
    </source>
</evidence>
<evidence type="ECO:0000313" key="5">
    <source>
        <dbReference type="Proteomes" id="UP000662572"/>
    </source>
</evidence>
<dbReference type="RefSeq" id="WP_189488517.1">
    <property type="nucleotide sequence ID" value="NZ_BMZB01000006.1"/>
</dbReference>
<protein>
    <submittedName>
        <fullName evidence="4">RNA pseudouridine synthase</fullName>
    </submittedName>
</protein>
<accession>A0A918QEY3</accession>
<dbReference type="GO" id="GO:0000455">
    <property type="term" value="P:enzyme-directed rRNA pseudouridine synthesis"/>
    <property type="evidence" value="ECO:0007669"/>
    <property type="project" value="TreeGrafter"/>
</dbReference>
<dbReference type="Proteomes" id="UP000662572">
    <property type="component" value="Unassembled WGS sequence"/>
</dbReference>
<evidence type="ECO:0000259" key="3">
    <source>
        <dbReference type="Pfam" id="PF00849"/>
    </source>
</evidence>
<dbReference type="InterPro" id="IPR020103">
    <property type="entry name" value="PsdUridine_synth_cat_dom_sf"/>
</dbReference>
<dbReference type="Gene3D" id="3.30.2350.10">
    <property type="entry name" value="Pseudouridine synthase"/>
    <property type="match status" value="1"/>
</dbReference>
<feature type="region of interest" description="Disordered" evidence="2">
    <location>
        <begin position="1"/>
        <end position="42"/>
    </location>
</feature>
<dbReference type="GO" id="GO:0140098">
    <property type="term" value="F:catalytic activity, acting on RNA"/>
    <property type="evidence" value="ECO:0007669"/>
    <property type="project" value="UniProtKB-ARBA"/>
</dbReference>